<organism evidence="1">
    <name type="scientific">Menopon gallinae</name>
    <name type="common">poultry shaft louse</name>
    <dbReference type="NCBI Taxonomy" id="328185"/>
    <lineage>
        <taxon>Eukaryota</taxon>
        <taxon>Metazoa</taxon>
        <taxon>Ecdysozoa</taxon>
        <taxon>Arthropoda</taxon>
        <taxon>Hexapoda</taxon>
        <taxon>Insecta</taxon>
        <taxon>Pterygota</taxon>
        <taxon>Neoptera</taxon>
        <taxon>Paraneoptera</taxon>
        <taxon>Psocodea</taxon>
        <taxon>Troctomorpha</taxon>
        <taxon>Phthiraptera</taxon>
        <taxon>Amblycera</taxon>
        <taxon>Menoponidae</taxon>
        <taxon>Menopon</taxon>
    </lineage>
</organism>
<dbReference type="EMBL" id="JARGDH010000004">
    <property type="protein sequence ID" value="KAL0271397.1"/>
    <property type="molecule type" value="Genomic_DNA"/>
</dbReference>
<proteinExistence type="predicted"/>
<protein>
    <recommendedName>
        <fullName evidence="2">Reverse transcriptase</fullName>
    </recommendedName>
</protein>
<sequence>MPCDLMLMMREEIYKAKRVKDDTRTIAEIKRTYVEEWQRQWDACPRGRHTYAIWPEIRKRLQQKDVNVDFFLSQVYTGHGRFNRKLYDMNLVNIHSCAICGAPEDTLEHAIWTYPAITRLRQSHLGCVDDETLDLGNWLTNSATGKIFQRYAQEVMEQREKSGAYSRSAE</sequence>
<dbReference type="AlphaFoldDB" id="A0AAW2HNT6"/>
<reference evidence="1" key="1">
    <citation type="journal article" date="2024" name="Gigascience">
        <title>Chromosome-level genome of the poultry shaft louse Menopon gallinae provides insight into the host-switching and adaptive evolution of parasitic lice.</title>
        <authorList>
            <person name="Xu Y."/>
            <person name="Ma L."/>
            <person name="Liu S."/>
            <person name="Liang Y."/>
            <person name="Liu Q."/>
            <person name="He Z."/>
            <person name="Tian L."/>
            <person name="Duan Y."/>
            <person name="Cai W."/>
            <person name="Li H."/>
            <person name="Song F."/>
        </authorList>
    </citation>
    <scope>NUCLEOTIDE SEQUENCE</scope>
    <source>
        <strain evidence="1">Cailab_2023a</strain>
    </source>
</reference>
<evidence type="ECO:0008006" key="2">
    <source>
        <dbReference type="Google" id="ProtNLM"/>
    </source>
</evidence>
<name>A0AAW2HNT6_9NEOP</name>
<gene>
    <name evidence="1" type="ORF">PYX00_008498</name>
</gene>
<comment type="caution">
    <text evidence="1">The sequence shown here is derived from an EMBL/GenBank/DDBJ whole genome shotgun (WGS) entry which is preliminary data.</text>
</comment>
<evidence type="ECO:0000313" key="1">
    <source>
        <dbReference type="EMBL" id="KAL0271397.1"/>
    </source>
</evidence>
<accession>A0AAW2HNT6</accession>